<keyword evidence="2" id="KW-0560">Oxidoreductase</keyword>
<keyword evidence="3" id="KW-1185">Reference proteome</keyword>
<dbReference type="GO" id="GO:0004601">
    <property type="term" value="F:peroxidase activity"/>
    <property type="evidence" value="ECO:0007669"/>
    <property type="project" value="UniProtKB-KW"/>
</dbReference>
<dbReference type="CDD" id="cd02969">
    <property type="entry name" value="PRX_like1"/>
    <property type="match status" value="1"/>
</dbReference>
<dbReference type="InterPro" id="IPR000866">
    <property type="entry name" value="AhpC/TSA"/>
</dbReference>
<sequence length="189" mass="20653">MLELGTAAPPFSLPAAGSEETVSLSDYEGRPLLVMFISNHCPYVKHLRSALAEFGKEYESKGLGIVAISSNDAVEYPDDSFEKMAEEKAAVGYTFPYLYDEDQSVAKAYRAACTPDLFLFDKAHKLAYRGQFDDSRPGNEQPVTGGDLRAAAEQVLSGAPVPPDMQKPSIGCNIKWKDAPDYFTGQRAE</sequence>
<dbReference type="Pfam" id="PF00578">
    <property type="entry name" value="AhpC-TSA"/>
    <property type="match status" value="1"/>
</dbReference>
<organism evidence="2 3">
    <name type="scientific">Alienimonas californiensis</name>
    <dbReference type="NCBI Taxonomy" id="2527989"/>
    <lineage>
        <taxon>Bacteria</taxon>
        <taxon>Pseudomonadati</taxon>
        <taxon>Planctomycetota</taxon>
        <taxon>Planctomycetia</taxon>
        <taxon>Planctomycetales</taxon>
        <taxon>Planctomycetaceae</taxon>
        <taxon>Alienimonas</taxon>
    </lineage>
</organism>
<protein>
    <submittedName>
        <fullName evidence="2">Peroxiredoxin</fullName>
        <ecNumber evidence="2">1.11.1.15</ecNumber>
    </submittedName>
</protein>
<gene>
    <name evidence="2" type="primary">bcp_1</name>
    <name evidence="2" type="ORF">CA12_29840</name>
</gene>
<name>A0A517PBY5_9PLAN</name>
<dbReference type="Gene3D" id="3.40.30.10">
    <property type="entry name" value="Glutaredoxin"/>
    <property type="match status" value="1"/>
</dbReference>
<evidence type="ECO:0000259" key="1">
    <source>
        <dbReference type="PROSITE" id="PS51352"/>
    </source>
</evidence>
<dbReference type="KEGG" id="acaf:CA12_29840"/>
<dbReference type="PROSITE" id="PS51352">
    <property type="entry name" value="THIOREDOXIN_2"/>
    <property type="match status" value="1"/>
</dbReference>
<dbReference type="InterPro" id="IPR036249">
    <property type="entry name" value="Thioredoxin-like_sf"/>
</dbReference>
<keyword evidence="2" id="KW-0575">Peroxidase</keyword>
<dbReference type="Proteomes" id="UP000318741">
    <property type="component" value="Chromosome"/>
</dbReference>
<dbReference type="InterPro" id="IPR013766">
    <property type="entry name" value="Thioredoxin_domain"/>
</dbReference>
<feature type="domain" description="Thioredoxin" evidence="1">
    <location>
        <begin position="2"/>
        <end position="157"/>
    </location>
</feature>
<proteinExistence type="predicted"/>
<dbReference type="AlphaFoldDB" id="A0A517PBY5"/>
<dbReference type="EMBL" id="CP036265">
    <property type="protein sequence ID" value="QDT16876.1"/>
    <property type="molecule type" value="Genomic_DNA"/>
</dbReference>
<dbReference type="EC" id="1.11.1.15" evidence="2"/>
<reference evidence="2 3" key="1">
    <citation type="submission" date="2019-02" db="EMBL/GenBank/DDBJ databases">
        <title>Deep-cultivation of Planctomycetes and their phenomic and genomic characterization uncovers novel biology.</title>
        <authorList>
            <person name="Wiegand S."/>
            <person name="Jogler M."/>
            <person name="Boedeker C."/>
            <person name="Pinto D."/>
            <person name="Vollmers J."/>
            <person name="Rivas-Marin E."/>
            <person name="Kohn T."/>
            <person name="Peeters S.H."/>
            <person name="Heuer A."/>
            <person name="Rast P."/>
            <person name="Oberbeckmann S."/>
            <person name="Bunk B."/>
            <person name="Jeske O."/>
            <person name="Meyerdierks A."/>
            <person name="Storesund J.E."/>
            <person name="Kallscheuer N."/>
            <person name="Luecker S."/>
            <person name="Lage O.M."/>
            <person name="Pohl T."/>
            <person name="Merkel B.J."/>
            <person name="Hornburger P."/>
            <person name="Mueller R.-W."/>
            <person name="Bruemmer F."/>
            <person name="Labrenz M."/>
            <person name="Spormann A.M."/>
            <person name="Op den Camp H."/>
            <person name="Overmann J."/>
            <person name="Amann R."/>
            <person name="Jetten M.S.M."/>
            <person name="Mascher T."/>
            <person name="Medema M.H."/>
            <person name="Devos D.P."/>
            <person name="Kaster A.-K."/>
            <person name="Ovreas L."/>
            <person name="Rohde M."/>
            <person name="Galperin M.Y."/>
            <person name="Jogler C."/>
        </authorList>
    </citation>
    <scope>NUCLEOTIDE SEQUENCE [LARGE SCALE GENOMIC DNA]</scope>
    <source>
        <strain evidence="2 3">CA12</strain>
    </source>
</reference>
<dbReference type="PANTHER" id="PTHR43640:SF1">
    <property type="entry name" value="THIOREDOXIN-DEPENDENT PEROXIREDOXIN"/>
    <property type="match status" value="1"/>
</dbReference>
<dbReference type="SUPFAM" id="SSF52833">
    <property type="entry name" value="Thioredoxin-like"/>
    <property type="match status" value="1"/>
</dbReference>
<dbReference type="InterPro" id="IPR047262">
    <property type="entry name" value="PRX-like1"/>
</dbReference>
<dbReference type="PANTHER" id="PTHR43640">
    <property type="entry name" value="OS07G0260300 PROTEIN"/>
    <property type="match status" value="1"/>
</dbReference>
<evidence type="ECO:0000313" key="3">
    <source>
        <dbReference type="Proteomes" id="UP000318741"/>
    </source>
</evidence>
<evidence type="ECO:0000313" key="2">
    <source>
        <dbReference type="EMBL" id="QDT16876.1"/>
    </source>
</evidence>
<accession>A0A517PBY5</accession>